<evidence type="ECO:0000256" key="3">
    <source>
        <dbReference type="ARBA" id="ARBA00022692"/>
    </source>
</evidence>
<keyword evidence="6 9" id="KW-0472">Membrane</keyword>
<keyword evidence="12" id="KW-1185">Reference proteome</keyword>
<protein>
    <recommendedName>
        <fullName evidence="10">G-protein coupled receptors family 1 profile domain-containing protein</fullName>
    </recommendedName>
</protein>
<dbReference type="PROSITE" id="PS50262">
    <property type="entry name" value="G_PROTEIN_RECEP_F1_2"/>
    <property type="match status" value="1"/>
</dbReference>
<dbReference type="PROSITE" id="PS00237">
    <property type="entry name" value="G_PROTEIN_RECEP_F1_1"/>
    <property type="match status" value="1"/>
</dbReference>
<dbReference type="Pfam" id="PF00001">
    <property type="entry name" value="7tm_1"/>
    <property type="match status" value="1"/>
</dbReference>
<dbReference type="EMBL" id="CAJVCH010535462">
    <property type="protein sequence ID" value="CAG7825217.1"/>
    <property type="molecule type" value="Genomic_DNA"/>
</dbReference>
<evidence type="ECO:0000256" key="4">
    <source>
        <dbReference type="ARBA" id="ARBA00022989"/>
    </source>
</evidence>
<feature type="transmembrane region" description="Helical" evidence="9">
    <location>
        <begin position="135"/>
        <end position="159"/>
    </location>
</feature>
<evidence type="ECO:0000256" key="8">
    <source>
        <dbReference type="ARBA" id="ARBA00023224"/>
    </source>
</evidence>
<evidence type="ECO:0000259" key="10">
    <source>
        <dbReference type="PROSITE" id="PS50262"/>
    </source>
</evidence>
<dbReference type="AlphaFoldDB" id="A0A8J2L478"/>
<proteinExistence type="inferred from homology"/>
<feature type="transmembrane region" description="Helical" evidence="9">
    <location>
        <begin position="191"/>
        <end position="210"/>
    </location>
</feature>
<dbReference type="InterPro" id="IPR000276">
    <property type="entry name" value="GPCR_Rhodpsn"/>
</dbReference>
<comment type="caution">
    <text evidence="11">The sequence shown here is derived from an EMBL/GenBank/DDBJ whole genome shotgun (WGS) entry which is preliminary data.</text>
</comment>
<evidence type="ECO:0000256" key="9">
    <source>
        <dbReference type="SAM" id="Phobius"/>
    </source>
</evidence>
<feature type="domain" description="G-protein coupled receptors family 1 profile" evidence="10">
    <location>
        <begin position="35"/>
        <end position="212"/>
    </location>
</feature>
<evidence type="ECO:0000313" key="11">
    <source>
        <dbReference type="EMBL" id="CAG7825217.1"/>
    </source>
</evidence>
<feature type="transmembrane region" description="Helical" evidence="9">
    <location>
        <begin position="93"/>
        <end position="114"/>
    </location>
</feature>
<organism evidence="11 12">
    <name type="scientific">Allacma fusca</name>
    <dbReference type="NCBI Taxonomy" id="39272"/>
    <lineage>
        <taxon>Eukaryota</taxon>
        <taxon>Metazoa</taxon>
        <taxon>Ecdysozoa</taxon>
        <taxon>Arthropoda</taxon>
        <taxon>Hexapoda</taxon>
        <taxon>Collembola</taxon>
        <taxon>Symphypleona</taxon>
        <taxon>Sminthuridae</taxon>
        <taxon>Allacma</taxon>
    </lineage>
</organism>
<keyword evidence="5" id="KW-0297">G-protein coupled receptor</keyword>
<evidence type="ECO:0000256" key="7">
    <source>
        <dbReference type="ARBA" id="ARBA00023170"/>
    </source>
</evidence>
<dbReference type="PANTHER" id="PTHR24238">
    <property type="entry name" value="G-PROTEIN COUPLED RECEPTOR"/>
    <property type="match status" value="1"/>
</dbReference>
<evidence type="ECO:0000256" key="5">
    <source>
        <dbReference type="ARBA" id="ARBA00023040"/>
    </source>
</evidence>
<accession>A0A8J2L478</accession>
<dbReference type="SUPFAM" id="SSF81321">
    <property type="entry name" value="Family A G protein-coupled receptor-like"/>
    <property type="match status" value="1"/>
</dbReference>
<evidence type="ECO:0000256" key="1">
    <source>
        <dbReference type="ARBA" id="ARBA00004141"/>
    </source>
</evidence>
<name>A0A8J2L478_9HEXA</name>
<evidence type="ECO:0000313" key="12">
    <source>
        <dbReference type="Proteomes" id="UP000708208"/>
    </source>
</evidence>
<gene>
    <name evidence="11" type="ORF">AFUS01_LOCUS35341</name>
</gene>
<evidence type="ECO:0000256" key="6">
    <source>
        <dbReference type="ARBA" id="ARBA00023136"/>
    </source>
</evidence>
<evidence type="ECO:0000256" key="2">
    <source>
        <dbReference type="ARBA" id="ARBA00010663"/>
    </source>
</evidence>
<sequence>MSSEIDMDYYIFDDPKVQSILLALYSLVFIFCFFGNLTVVLVMAIHWRMQSITKYCIGNLAFANMCVGIFCVYQNFTLFIMGSWPFGNFLCKMFHFVNGLSHTASILILVVISVERYFVVLHPFKCRRILTIKRLRFIMLGVWLLSGILNLPRILYVVLIRNPRVSDNGEVSEDIICSIGSHLFPSETMEMIQFLLLFILPLMVISVLYYKIGMFLHQREAFSQAFVSASLFEYENELSEQSTQTQMSSENLPRTSRKAFIKPSLRIENNEREESNLEWCEETQNNQINPTQIEEKKIEFLEKDERNQLLENPGIKTLDSQIETKCEEKISLKKNKPMKIDRQSEEHFMGNNKATPLLKTNRNHWWGKISVKRLRFLRRTSPGRRFWRLKKPKGMKCQIKCSNCRQHLHQHKIRGQCCYLTKPETFKHGMRRLNGLTSKGVLFVAKTVVSCAITPS</sequence>
<comment type="subcellular location">
    <subcellularLocation>
        <location evidence="1">Membrane</location>
        <topology evidence="1">Multi-pass membrane protein</topology>
    </subcellularLocation>
</comment>
<keyword evidence="7" id="KW-0675">Receptor</keyword>
<dbReference type="GO" id="GO:0008188">
    <property type="term" value="F:neuropeptide receptor activity"/>
    <property type="evidence" value="ECO:0007669"/>
    <property type="project" value="TreeGrafter"/>
</dbReference>
<feature type="transmembrane region" description="Helical" evidence="9">
    <location>
        <begin position="20"/>
        <end position="45"/>
    </location>
</feature>
<dbReference type="OrthoDB" id="5964776at2759"/>
<keyword evidence="4 9" id="KW-1133">Transmembrane helix</keyword>
<feature type="transmembrane region" description="Helical" evidence="9">
    <location>
        <begin position="57"/>
        <end position="81"/>
    </location>
</feature>
<dbReference type="InterPro" id="IPR017452">
    <property type="entry name" value="GPCR_Rhodpsn_7TM"/>
</dbReference>
<reference evidence="11" key="1">
    <citation type="submission" date="2021-06" db="EMBL/GenBank/DDBJ databases">
        <authorList>
            <person name="Hodson N. C."/>
            <person name="Mongue J. A."/>
            <person name="Jaron S. K."/>
        </authorList>
    </citation>
    <scope>NUCLEOTIDE SEQUENCE</scope>
</reference>
<comment type="similarity">
    <text evidence="2">Belongs to the G-protein coupled receptor 1 family.</text>
</comment>
<dbReference type="Proteomes" id="UP000708208">
    <property type="component" value="Unassembled WGS sequence"/>
</dbReference>
<dbReference type="GO" id="GO:0005886">
    <property type="term" value="C:plasma membrane"/>
    <property type="evidence" value="ECO:0007669"/>
    <property type="project" value="TreeGrafter"/>
</dbReference>
<keyword evidence="3 9" id="KW-0812">Transmembrane</keyword>
<dbReference type="PANTHER" id="PTHR24238:SF69">
    <property type="entry name" value="G-PROTEIN COUPLED RECEPTOR 165"/>
    <property type="match status" value="1"/>
</dbReference>
<keyword evidence="8" id="KW-0807">Transducer</keyword>